<name>A0A836CF16_9STRA</name>
<dbReference type="EMBL" id="JAFCMP010000224">
    <property type="protein sequence ID" value="KAG5182798.1"/>
    <property type="molecule type" value="Genomic_DNA"/>
</dbReference>
<organism evidence="1 2">
    <name type="scientific">Tribonema minus</name>
    <dbReference type="NCBI Taxonomy" id="303371"/>
    <lineage>
        <taxon>Eukaryota</taxon>
        <taxon>Sar</taxon>
        <taxon>Stramenopiles</taxon>
        <taxon>Ochrophyta</taxon>
        <taxon>PX clade</taxon>
        <taxon>Xanthophyceae</taxon>
        <taxon>Tribonematales</taxon>
        <taxon>Tribonemataceae</taxon>
        <taxon>Tribonema</taxon>
    </lineage>
</organism>
<dbReference type="AlphaFoldDB" id="A0A836CF16"/>
<keyword evidence="2" id="KW-1185">Reference proteome</keyword>
<comment type="caution">
    <text evidence="1">The sequence shown here is derived from an EMBL/GenBank/DDBJ whole genome shotgun (WGS) entry which is preliminary data.</text>
</comment>
<reference evidence="1" key="1">
    <citation type="submission" date="2021-02" db="EMBL/GenBank/DDBJ databases">
        <title>First Annotated Genome of the Yellow-green Alga Tribonema minus.</title>
        <authorList>
            <person name="Mahan K.M."/>
        </authorList>
    </citation>
    <scope>NUCLEOTIDE SEQUENCE</scope>
    <source>
        <strain evidence="1">UTEX B ZZ1240</strain>
    </source>
</reference>
<gene>
    <name evidence="1" type="ORF">JKP88DRAFT_245413</name>
</gene>
<evidence type="ECO:0000313" key="1">
    <source>
        <dbReference type="EMBL" id="KAG5182798.1"/>
    </source>
</evidence>
<accession>A0A836CF16</accession>
<sequence length="296" mass="32890">MQRISAYVGKVRHLASLLSNYICDWHMAQAQVALQPFPEANDTFFMGCLACFVQGATWGQVPAAMAARFQELCNASGLQALPAPQALAPHSLVETFKYVSIQMAAAARTYINEHGDARRLAITKWALFSALQGHMAGFPDTEVQVCVCVCVWMDAFTRKVHELAVCVTTCIGADFHGQLQILLDHLGFRGTQVDDEGDVQEGTDFIKIVDIWGVVRDLPDNNHVTWRRHLAVLQERDDLVEQRTYYQDMMGDLFAAYANDPAARNADRDALWGVPAPPKLTAPLPRYQMQAALLPL</sequence>
<evidence type="ECO:0000313" key="2">
    <source>
        <dbReference type="Proteomes" id="UP000664859"/>
    </source>
</evidence>
<proteinExistence type="predicted"/>
<protein>
    <submittedName>
        <fullName evidence="1">Uncharacterized protein</fullName>
    </submittedName>
</protein>
<dbReference type="Proteomes" id="UP000664859">
    <property type="component" value="Unassembled WGS sequence"/>
</dbReference>